<organism evidence="4 5">
    <name type="scientific">Lactuca saligna</name>
    <name type="common">Willowleaf lettuce</name>
    <dbReference type="NCBI Taxonomy" id="75948"/>
    <lineage>
        <taxon>Eukaryota</taxon>
        <taxon>Viridiplantae</taxon>
        <taxon>Streptophyta</taxon>
        <taxon>Embryophyta</taxon>
        <taxon>Tracheophyta</taxon>
        <taxon>Spermatophyta</taxon>
        <taxon>Magnoliopsida</taxon>
        <taxon>eudicotyledons</taxon>
        <taxon>Gunneridae</taxon>
        <taxon>Pentapetalae</taxon>
        <taxon>asterids</taxon>
        <taxon>campanulids</taxon>
        <taxon>Asterales</taxon>
        <taxon>Asteraceae</taxon>
        <taxon>Cichorioideae</taxon>
        <taxon>Cichorieae</taxon>
        <taxon>Lactucinae</taxon>
        <taxon>Lactuca</taxon>
    </lineage>
</organism>
<dbReference type="InterPro" id="IPR013083">
    <property type="entry name" value="Znf_RING/FYVE/PHD"/>
</dbReference>
<gene>
    <name evidence="4" type="ORF">LSALG_LOCUS32421</name>
</gene>
<keyword evidence="1" id="KW-0863">Zinc-finger</keyword>
<dbReference type="AlphaFoldDB" id="A0AA36EF85"/>
<feature type="compositionally biased region" description="Basic and acidic residues" evidence="2">
    <location>
        <begin position="107"/>
        <end position="121"/>
    </location>
</feature>
<evidence type="ECO:0000313" key="5">
    <source>
        <dbReference type="Proteomes" id="UP001177003"/>
    </source>
</evidence>
<keyword evidence="5" id="KW-1185">Reference proteome</keyword>
<dbReference type="Pfam" id="PF13639">
    <property type="entry name" value="zf-RING_2"/>
    <property type="match status" value="1"/>
</dbReference>
<sequence>MGKRKRRADRNKTPPFPAFSSHTSQMESSLKEKSSHSVGSTGGKSTSSSLMNNKEKSPQSHHQSAANHRHHNVNRTLSSKVPRHYYSLQHSQQKAANYSGTSTSHGKNNDKHSWKFGHRPESGFGYQGGRNNKGSRRVDRIRSNSMMISAISPNVMNVDCGLCRQRMSDFSVVAVLVCGHFYHVECLETRTSNEDRRDPPCPLCIPSGVNN</sequence>
<dbReference type="SMART" id="SM00184">
    <property type="entry name" value="RING"/>
    <property type="match status" value="1"/>
</dbReference>
<accession>A0AA36EF85</accession>
<evidence type="ECO:0000256" key="2">
    <source>
        <dbReference type="SAM" id="MobiDB-lite"/>
    </source>
</evidence>
<dbReference type="Gene3D" id="3.30.40.10">
    <property type="entry name" value="Zinc/RING finger domain, C3HC4 (zinc finger)"/>
    <property type="match status" value="1"/>
</dbReference>
<dbReference type="PANTHER" id="PTHR31150:SF6">
    <property type="entry name" value="ZINC ION BINDING PROTEIN"/>
    <property type="match status" value="1"/>
</dbReference>
<proteinExistence type="predicted"/>
<dbReference type="GO" id="GO:0008270">
    <property type="term" value="F:zinc ion binding"/>
    <property type="evidence" value="ECO:0007669"/>
    <property type="project" value="UniProtKB-KW"/>
</dbReference>
<dbReference type="InterPro" id="IPR001841">
    <property type="entry name" value="Znf_RING"/>
</dbReference>
<keyword evidence="1" id="KW-0862">Zinc</keyword>
<protein>
    <recommendedName>
        <fullName evidence="3">RING-type domain-containing protein</fullName>
    </recommendedName>
</protein>
<evidence type="ECO:0000256" key="1">
    <source>
        <dbReference type="PROSITE-ProRule" id="PRU00175"/>
    </source>
</evidence>
<evidence type="ECO:0000313" key="4">
    <source>
        <dbReference type="EMBL" id="CAI9293397.1"/>
    </source>
</evidence>
<keyword evidence="1" id="KW-0479">Metal-binding</keyword>
<feature type="region of interest" description="Disordered" evidence="2">
    <location>
        <begin position="88"/>
        <end position="136"/>
    </location>
</feature>
<dbReference type="SUPFAM" id="SSF57850">
    <property type="entry name" value="RING/U-box"/>
    <property type="match status" value="1"/>
</dbReference>
<dbReference type="PROSITE" id="PS50089">
    <property type="entry name" value="ZF_RING_2"/>
    <property type="match status" value="1"/>
</dbReference>
<feature type="compositionally biased region" description="Polar residues" evidence="2">
    <location>
        <begin position="88"/>
        <end position="106"/>
    </location>
</feature>
<feature type="domain" description="RING-type" evidence="3">
    <location>
        <begin position="160"/>
        <end position="204"/>
    </location>
</feature>
<name>A0AA36EF85_LACSI</name>
<evidence type="ECO:0000259" key="3">
    <source>
        <dbReference type="PROSITE" id="PS50089"/>
    </source>
</evidence>
<dbReference type="Proteomes" id="UP001177003">
    <property type="component" value="Chromosome 7"/>
</dbReference>
<feature type="region of interest" description="Disordered" evidence="2">
    <location>
        <begin position="1"/>
        <end position="73"/>
    </location>
</feature>
<dbReference type="EMBL" id="OX465083">
    <property type="protein sequence ID" value="CAI9293397.1"/>
    <property type="molecule type" value="Genomic_DNA"/>
</dbReference>
<dbReference type="CDD" id="cd16448">
    <property type="entry name" value="RING-H2"/>
    <property type="match status" value="1"/>
</dbReference>
<dbReference type="PANTHER" id="PTHR31150">
    <property type="entry name" value="EXPRESSED PROTEIN"/>
    <property type="match status" value="1"/>
</dbReference>
<reference evidence="4" key="1">
    <citation type="submission" date="2023-04" db="EMBL/GenBank/DDBJ databases">
        <authorList>
            <person name="Vijverberg K."/>
            <person name="Xiong W."/>
            <person name="Schranz E."/>
        </authorList>
    </citation>
    <scope>NUCLEOTIDE SEQUENCE</scope>
</reference>
<feature type="compositionally biased region" description="Low complexity" evidence="2">
    <location>
        <begin position="36"/>
        <end position="49"/>
    </location>
</feature>